<dbReference type="GeneTree" id="ENSGT00390000010734"/>
<keyword evidence="5" id="KW-1185">Reference proteome</keyword>
<accession>A0A4W5JR47</accession>
<dbReference type="GO" id="GO:0043248">
    <property type="term" value="P:proteasome assembly"/>
    <property type="evidence" value="ECO:0007669"/>
    <property type="project" value="InterPro"/>
</dbReference>
<reference evidence="5" key="1">
    <citation type="submission" date="2018-06" db="EMBL/GenBank/DDBJ databases">
        <title>Genome assembly of Danube salmon.</title>
        <authorList>
            <person name="Macqueen D.J."/>
            <person name="Gundappa M.K."/>
        </authorList>
    </citation>
    <scope>NUCLEOTIDE SEQUENCE [LARGE SCALE GENOMIC DNA]</scope>
</reference>
<reference evidence="4" key="2">
    <citation type="submission" date="2025-08" db="UniProtKB">
        <authorList>
            <consortium name="Ensembl"/>
        </authorList>
    </citation>
    <scope>IDENTIFICATION</scope>
</reference>
<dbReference type="AlphaFoldDB" id="A0A4W5JR47"/>
<dbReference type="Ensembl" id="ENSHHUT00000002314.1">
    <property type="protein sequence ID" value="ENSHHUP00000002239.1"/>
    <property type="gene ID" value="ENSHHUG00000001343.1"/>
</dbReference>
<reference evidence="4" key="3">
    <citation type="submission" date="2025-09" db="UniProtKB">
        <authorList>
            <consortium name="Ensembl"/>
        </authorList>
    </citation>
    <scope>IDENTIFICATION</scope>
</reference>
<dbReference type="STRING" id="62062.ENSHHUP00000002239"/>
<dbReference type="Proteomes" id="UP000314982">
    <property type="component" value="Unassembled WGS sequence"/>
</dbReference>
<protein>
    <submittedName>
        <fullName evidence="4">Proteasome maturation protein</fullName>
    </submittedName>
</protein>
<feature type="compositionally biased region" description="Basic and acidic residues" evidence="3">
    <location>
        <begin position="23"/>
        <end position="45"/>
    </location>
</feature>
<dbReference type="Pfam" id="PF05348">
    <property type="entry name" value="UMP1"/>
    <property type="match status" value="1"/>
</dbReference>
<dbReference type="GO" id="GO:0005634">
    <property type="term" value="C:nucleus"/>
    <property type="evidence" value="ECO:0007669"/>
    <property type="project" value="TreeGrafter"/>
</dbReference>
<evidence type="ECO:0000256" key="3">
    <source>
        <dbReference type="SAM" id="MobiDB-lite"/>
    </source>
</evidence>
<dbReference type="InterPro" id="IPR008012">
    <property type="entry name" value="Ump1"/>
</dbReference>
<evidence type="ECO:0000256" key="1">
    <source>
        <dbReference type="ARBA" id="ARBA00023186"/>
    </source>
</evidence>
<name>A0A4W5JR47_9TELE</name>
<organism evidence="4 5">
    <name type="scientific">Hucho hucho</name>
    <name type="common">huchen</name>
    <dbReference type="NCBI Taxonomy" id="62062"/>
    <lineage>
        <taxon>Eukaryota</taxon>
        <taxon>Metazoa</taxon>
        <taxon>Chordata</taxon>
        <taxon>Craniata</taxon>
        <taxon>Vertebrata</taxon>
        <taxon>Euteleostomi</taxon>
        <taxon>Actinopterygii</taxon>
        <taxon>Neopterygii</taxon>
        <taxon>Teleostei</taxon>
        <taxon>Protacanthopterygii</taxon>
        <taxon>Salmoniformes</taxon>
        <taxon>Salmonidae</taxon>
        <taxon>Salmoninae</taxon>
        <taxon>Hucho</taxon>
    </lineage>
</organism>
<evidence type="ECO:0000313" key="5">
    <source>
        <dbReference type="Proteomes" id="UP000314982"/>
    </source>
</evidence>
<keyword evidence="1" id="KW-0143">Chaperone</keyword>
<comment type="similarity">
    <text evidence="2">Belongs to the POMP/UMP1 family.</text>
</comment>
<dbReference type="GO" id="GO:0005737">
    <property type="term" value="C:cytoplasm"/>
    <property type="evidence" value="ECO:0007669"/>
    <property type="project" value="TreeGrafter"/>
</dbReference>
<dbReference type="PANTHER" id="PTHR12828:SF3">
    <property type="entry name" value="PROTEASOME MATURATION PROTEIN"/>
    <property type="match status" value="1"/>
</dbReference>
<proteinExistence type="inferred from homology"/>
<dbReference type="PANTHER" id="PTHR12828">
    <property type="entry name" value="PROTEASOME MATURATION PROTEIN UMP1"/>
    <property type="match status" value="1"/>
</dbReference>
<feature type="region of interest" description="Disordered" evidence="3">
    <location>
        <begin position="23"/>
        <end position="47"/>
    </location>
</feature>
<evidence type="ECO:0000256" key="2">
    <source>
        <dbReference type="ARBA" id="ARBA00043974"/>
    </source>
</evidence>
<sequence length="221" mass="24921">METLVKKQLCWNENNIGVRSDCMQREDEGQRSVVEDRDHDTESRNMAKVGRKSNDSVGVVIVFDDNTGPHLRLTNAVEKENTRGLRSQLKDSVPVTGMGQHVGAYGVQDTLRSGFSSVKNELLPSHALELSEKNFQLNQDKMNFSTLRNIQGLHAPLKLQMEYRAARQIQRLPFLQSSHLALDTLKGNDESISFEDILNDPAQSEMVGEPHIMVEYKLGLM</sequence>
<evidence type="ECO:0000313" key="4">
    <source>
        <dbReference type="Ensembl" id="ENSHHUP00000002239.1"/>
    </source>
</evidence>